<evidence type="ECO:0000256" key="3">
    <source>
        <dbReference type="PIRSR" id="PIRSR000390-1"/>
    </source>
</evidence>
<evidence type="ECO:0000313" key="7">
    <source>
        <dbReference type="Proteomes" id="UP000252249"/>
    </source>
</evidence>
<dbReference type="InterPro" id="IPR015421">
    <property type="entry name" value="PyrdxlP-dep_Trfase_major"/>
</dbReference>
<dbReference type="GO" id="GO:0030170">
    <property type="term" value="F:pyridoxal phosphate binding"/>
    <property type="evidence" value="ECO:0007669"/>
    <property type="project" value="TreeGrafter"/>
</dbReference>
<dbReference type="Gene3D" id="3.40.640.10">
    <property type="entry name" value="Type I PLP-dependent aspartate aminotransferase-like (Major domain)"/>
    <property type="match status" value="1"/>
</dbReference>
<proteinExistence type="inferred from homology"/>
<keyword evidence="7" id="KW-1185">Reference proteome</keyword>
<evidence type="ECO:0000256" key="4">
    <source>
        <dbReference type="PIRSR" id="PIRSR000390-2"/>
    </source>
</evidence>
<dbReference type="GO" id="GO:0008483">
    <property type="term" value="F:transaminase activity"/>
    <property type="evidence" value="ECO:0007669"/>
    <property type="project" value="UniProtKB-KW"/>
</dbReference>
<comment type="caution">
    <text evidence="6">The sequence shown here is derived from an EMBL/GenBank/DDBJ whole genome shotgun (WGS) entry which is preliminary data.</text>
</comment>
<keyword evidence="1 4" id="KW-0663">Pyridoxal phosphate</keyword>
<dbReference type="PANTHER" id="PTHR30244">
    <property type="entry name" value="TRANSAMINASE"/>
    <property type="match status" value="1"/>
</dbReference>
<dbReference type="OrthoDB" id="9810913at2"/>
<dbReference type="Proteomes" id="UP000252249">
    <property type="component" value="Unassembled WGS sequence"/>
</dbReference>
<evidence type="ECO:0000313" key="6">
    <source>
        <dbReference type="EMBL" id="RCU56833.1"/>
    </source>
</evidence>
<evidence type="ECO:0000256" key="5">
    <source>
        <dbReference type="RuleBase" id="RU004508"/>
    </source>
</evidence>
<accession>A0A368P325</accession>
<evidence type="ECO:0000256" key="1">
    <source>
        <dbReference type="ARBA" id="ARBA00022898"/>
    </source>
</evidence>
<sequence>MIHVTKTFLPDQKEYNAILKKAWDTSWITNRGDLVKKLENQIKEKYHIDHIIATTNGTLPLQLAIKGLGLRGEIITTPFSYIATASSIVWENCKPVFVDIDRETYNIDATKIEAAITEDTKAIIATHVFGNPCDVEAIEGIANKHGLKTIYDAAHAFGVEHKGKSIFSYGDISTCSFHATKIFHTGEGGALFANNETLHEHMYHLHNFGHNGPEAFHGLGINAKMSELQGAMGLTILPYIDQIIEKRKAAYAHYKELLKNTSLGFQKILENTKYNYSYIPVLFENEAQLLRVIEGLNHANIFPRRYFYPALNMVNYLQGQEMPIAESISKRILCLPLFYDLTKEQIETISIIIKEKLS</sequence>
<dbReference type="RefSeq" id="WP_113966345.1">
    <property type="nucleotide sequence ID" value="NZ_JAWVXR010000004.1"/>
</dbReference>
<keyword evidence="6" id="KW-0808">Transferase</keyword>
<comment type="similarity">
    <text evidence="2 5">Belongs to the DegT/DnrJ/EryC1 family.</text>
</comment>
<dbReference type="InterPro" id="IPR000653">
    <property type="entry name" value="DegT/StrS_aminotransferase"/>
</dbReference>
<organism evidence="6 7">
    <name type="scientific">Oceanihabitans sediminis</name>
    <dbReference type="NCBI Taxonomy" id="1812012"/>
    <lineage>
        <taxon>Bacteria</taxon>
        <taxon>Pseudomonadati</taxon>
        <taxon>Bacteroidota</taxon>
        <taxon>Flavobacteriia</taxon>
        <taxon>Flavobacteriales</taxon>
        <taxon>Flavobacteriaceae</taxon>
        <taxon>Oceanihabitans</taxon>
    </lineage>
</organism>
<feature type="active site" description="Proton acceptor" evidence="3">
    <location>
        <position position="181"/>
    </location>
</feature>
<feature type="modified residue" description="N6-(pyridoxal phosphate)lysine" evidence="4">
    <location>
        <position position="181"/>
    </location>
</feature>
<dbReference type="PANTHER" id="PTHR30244:SF9">
    <property type="entry name" value="PROTEIN RV3402C"/>
    <property type="match status" value="1"/>
</dbReference>
<keyword evidence="6" id="KW-0032">Aminotransferase</keyword>
<dbReference type="PIRSF" id="PIRSF000390">
    <property type="entry name" value="PLP_StrS"/>
    <property type="match status" value="1"/>
</dbReference>
<dbReference type="CDD" id="cd00616">
    <property type="entry name" value="AHBA_syn"/>
    <property type="match status" value="1"/>
</dbReference>
<dbReference type="AlphaFoldDB" id="A0A368P325"/>
<dbReference type="SUPFAM" id="SSF53383">
    <property type="entry name" value="PLP-dependent transferases"/>
    <property type="match status" value="1"/>
</dbReference>
<gene>
    <name evidence="6" type="ORF">DU428_10795</name>
</gene>
<dbReference type="Pfam" id="PF01041">
    <property type="entry name" value="DegT_DnrJ_EryC1"/>
    <property type="match status" value="1"/>
</dbReference>
<name>A0A368P325_9FLAO</name>
<dbReference type="InterPro" id="IPR015424">
    <property type="entry name" value="PyrdxlP-dep_Trfase"/>
</dbReference>
<evidence type="ECO:0000256" key="2">
    <source>
        <dbReference type="ARBA" id="ARBA00037999"/>
    </source>
</evidence>
<dbReference type="GO" id="GO:0000271">
    <property type="term" value="P:polysaccharide biosynthetic process"/>
    <property type="evidence" value="ECO:0007669"/>
    <property type="project" value="TreeGrafter"/>
</dbReference>
<dbReference type="EMBL" id="QPIG01000004">
    <property type="protein sequence ID" value="RCU56833.1"/>
    <property type="molecule type" value="Genomic_DNA"/>
</dbReference>
<protein>
    <submittedName>
        <fullName evidence="6">DegT/DnrJ/EryC1/StrS family aminotransferase</fullName>
    </submittedName>
</protein>
<reference evidence="6 7" key="1">
    <citation type="submission" date="2018-07" db="EMBL/GenBank/DDBJ databases">
        <title>Oceanihabitans testaceum sp. nov., isolated from marine sediment.</title>
        <authorList>
            <person name="Li C.-M."/>
        </authorList>
    </citation>
    <scope>NUCLEOTIDE SEQUENCE [LARGE SCALE GENOMIC DNA]</scope>
    <source>
        <strain evidence="6 7">S9-10</strain>
    </source>
</reference>